<evidence type="ECO:0000313" key="1">
    <source>
        <dbReference type="EMBL" id="CDC75046.1"/>
    </source>
</evidence>
<reference evidence="1" key="1">
    <citation type="submission" date="2012-11" db="EMBL/GenBank/DDBJ databases">
        <title>Dependencies among metagenomic species, viruses, plasmids and units of genetic variation.</title>
        <authorList>
            <person name="Nielsen H.B."/>
            <person name="Almeida M."/>
            <person name="Juncker A.S."/>
            <person name="Rasmussen S."/>
            <person name="Li J."/>
            <person name="Sunagawa S."/>
            <person name="Plichta D."/>
            <person name="Gautier L."/>
            <person name="Le Chatelier E."/>
            <person name="Peletier E."/>
            <person name="Bonde I."/>
            <person name="Nielsen T."/>
            <person name="Manichanh C."/>
            <person name="Arumugam M."/>
            <person name="Batto J."/>
            <person name="Santos M.B.Q.D."/>
            <person name="Blom N."/>
            <person name="Borruel N."/>
            <person name="Burgdorf K.S."/>
            <person name="Boumezbeur F."/>
            <person name="Casellas F."/>
            <person name="Dore J."/>
            <person name="Guarner F."/>
            <person name="Hansen T."/>
            <person name="Hildebrand F."/>
            <person name="Kaas R.S."/>
            <person name="Kennedy S."/>
            <person name="Kristiansen K."/>
            <person name="Kultima J.R."/>
            <person name="Leonard P."/>
            <person name="Levenez F."/>
            <person name="Lund O."/>
            <person name="Moumen B."/>
            <person name="Le Paslier D."/>
            <person name="Pons N."/>
            <person name="Pedersen O."/>
            <person name="Prifti E."/>
            <person name="Qin J."/>
            <person name="Raes J."/>
            <person name="Tap J."/>
            <person name="Tims S."/>
            <person name="Ussery D.W."/>
            <person name="Yamada T."/>
            <person name="MetaHit consortium"/>
            <person name="Renault P."/>
            <person name="Sicheritz-Ponten T."/>
            <person name="Bork P."/>
            <person name="Wang J."/>
            <person name="Brunak S."/>
            <person name="Ehrlich S.D."/>
        </authorList>
    </citation>
    <scope>NUCLEOTIDE SEQUENCE [LARGE SCALE GENOMIC DNA]</scope>
</reference>
<proteinExistence type="predicted"/>
<gene>
    <name evidence="1" type="ORF">BN580_00112</name>
</gene>
<comment type="caution">
    <text evidence="1">The sequence shown here is derived from an EMBL/GenBank/DDBJ whole genome shotgun (WGS) entry which is preliminary data.</text>
</comment>
<accession>R6U4N5</accession>
<name>R6U4N5_9BACT</name>
<sequence>MKNVALPASFSEEKTDTAIRTAMKCAKVDEKDYATQSKELMKLSDGTLALRVAVDLKKDNGSQLVEFLIKIGK</sequence>
<organism evidence="1 2">
    <name type="scientific">Candidatus Colimorpha enterica</name>
    <dbReference type="NCBI Taxonomy" id="3083063"/>
    <lineage>
        <taxon>Bacteria</taxon>
        <taxon>Pseudomonadati</taxon>
        <taxon>Bacteroidota</taxon>
        <taxon>Bacteroidia</taxon>
        <taxon>Bacteroidales</taxon>
        <taxon>Candidatus Colimorpha</taxon>
    </lineage>
</organism>
<dbReference type="STRING" id="1263015.BN580_00112"/>
<dbReference type="Proteomes" id="UP000017938">
    <property type="component" value="Unassembled WGS sequence"/>
</dbReference>
<protein>
    <submittedName>
        <fullName evidence="1">Uncharacterized protein</fullName>
    </submittedName>
</protein>
<dbReference type="EMBL" id="CBFW010000268">
    <property type="protein sequence ID" value="CDC75046.1"/>
    <property type="molecule type" value="Genomic_DNA"/>
</dbReference>
<dbReference type="AlphaFoldDB" id="R6U4N5"/>
<evidence type="ECO:0000313" key="2">
    <source>
        <dbReference type="Proteomes" id="UP000017938"/>
    </source>
</evidence>